<dbReference type="Proteomes" id="UP000815677">
    <property type="component" value="Unassembled WGS sequence"/>
</dbReference>
<evidence type="ECO:0000256" key="1">
    <source>
        <dbReference type="ARBA" id="ARBA00001971"/>
    </source>
</evidence>
<keyword evidence="5" id="KW-0560">Oxidoreductase</keyword>
<comment type="pathway">
    <text evidence="2">Secondary metabolite biosynthesis.</text>
</comment>
<organism evidence="9 10">
    <name type="scientific">Mycena chlorophos</name>
    <name type="common">Agaric fungus</name>
    <name type="synonym">Agaricus chlorophos</name>
    <dbReference type="NCBI Taxonomy" id="658473"/>
    <lineage>
        <taxon>Eukaryota</taxon>
        <taxon>Fungi</taxon>
        <taxon>Dikarya</taxon>
        <taxon>Basidiomycota</taxon>
        <taxon>Agaricomycotina</taxon>
        <taxon>Agaricomycetes</taxon>
        <taxon>Agaricomycetidae</taxon>
        <taxon>Agaricales</taxon>
        <taxon>Marasmiineae</taxon>
        <taxon>Mycenaceae</taxon>
        <taxon>Mycena</taxon>
    </lineage>
</organism>
<dbReference type="InterPro" id="IPR001128">
    <property type="entry name" value="Cyt_P450"/>
</dbReference>
<dbReference type="Pfam" id="PF00067">
    <property type="entry name" value="p450"/>
    <property type="match status" value="1"/>
</dbReference>
<keyword evidence="4" id="KW-0479">Metal-binding</keyword>
<evidence type="ECO:0008006" key="11">
    <source>
        <dbReference type="Google" id="ProtNLM"/>
    </source>
</evidence>
<feature type="transmembrane region" description="Helical" evidence="8">
    <location>
        <begin position="63"/>
        <end position="83"/>
    </location>
</feature>
<dbReference type="SUPFAM" id="SSF48264">
    <property type="entry name" value="Cytochrome P450"/>
    <property type="match status" value="1"/>
</dbReference>
<keyword evidence="6" id="KW-0408">Iron</keyword>
<dbReference type="PANTHER" id="PTHR24305">
    <property type="entry name" value="CYTOCHROME P450"/>
    <property type="match status" value="1"/>
</dbReference>
<proteinExistence type="inferred from homology"/>
<keyword evidence="10" id="KW-1185">Reference proteome</keyword>
<sequence length="360" mass="40047">MLPKELLVGTITLGLVNHAYLKRYEPKTAHWPLASLLLQPFALAAALRFLLPSSGISLTTTTVFICTNAFLSTLVVSIVAYRLSPWHRLAHIPGPMHRKVTKLFTVVEAVMGRRHLVLKDLHERSVNDVLNDVTHFDDAVTAILEDVFSFIGTDPVDLADLFPGTVAHILTNTWFFELYYFQETLRLYPVVPSGVGRRSPTGSALHVGGALIPGDTSVLVPMYVLQRSPANFFPVPEKFDPERWLRGPAAEDGIVHNAIAFIPFSYGPANCATKNLAWKELMSTAVLLLKRYEMKLVDVQGGKDASWGESVRDYYISQGRALMVEIALREYCTKKTLSSRGGTRNAKNLLRNKFRGPLNA</sequence>
<evidence type="ECO:0000256" key="5">
    <source>
        <dbReference type="ARBA" id="ARBA00023002"/>
    </source>
</evidence>
<keyword evidence="7" id="KW-0503">Monooxygenase</keyword>
<keyword evidence="8" id="KW-0472">Membrane</keyword>
<evidence type="ECO:0000256" key="7">
    <source>
        <dbReference type="ARBA" id="ARBA00023033"/>
    </source>
</evidence>
<dbReference type="InterPro" id="IPR036396">
    <property type="entry name" value="Cyt_P450_sf"/>
</dbReference>
<dbReference type="InterPro" id="IPR050121">
    <property type="entry name" value="Cytochrome_P450_monoxygenase"/>
</dbReference>
<dbReference type="EMBL" id="DF842313">
    <property type="protein sequence ID" value="GAT46345.1"/>
    <property type="molecule type" value="Genomic_DNA"/>
</dbReference>
<protein>
    <recommendedName>
        <fullName evidence="11">Cytochrome P450</fullName>
    </recommendedName>
</protein>
<reference evidence="9" key="1">
    <citation type="submission" date="2014-09" db="EMBL/GenBank/DDBJ databases">
        <title>Genome sequence of the luminous mushroom Mycena chlorophos for searching fungal bioluminescence genes.</title>
        <authorList>
            <person name="Tanaka Y."/>
            <person name="Kasuga D."/>
            <person name="Oba Y."/>
            <person name="Hase S."/>
            <person name="Sato K."/>
            <person name="Oba Y."/>
            <person name="Sakakibara Y."/>
        </authorList>
    </citation>
    <scope>NUCLEOTIDE SEQUENCE</scope>
</reference>
<evidence type="ECO:0000256" key="8">
    <source>
        <dbReference type="SAM" id="Phobius"/>
    </source>
</evidence>
<comment type="similarity">
    <text evidence="3">Belongs to the cytochrome P450 family.</text>
</comment>
<gene>
    <name evidence="9" type="ORF">MCHLO_03878</name>
</gene>
<dbReference type="Gene3D" id="1.10.630.10">
    <property type="entry name" value="Cytochrome P450"/>
    <property type="match status" value="1"/>
</dbReference>
<feature type="transmembrane region" description="Helical" evidence="8">
    <location>
        <begin position="31"/>
        <end position="51"/>
    </location>
</feature>
<evidence type="ECO:0000256" key="2">
    <source>
        <dbReference type="ARBA" id="ARBA00005179"/>
    </source>
</evidence>
<accession>A0ABQ0L5E4</accession>
<keyword evidence="8" id="KW-1133">Transmembrane helix</keyword>
<comment type="cofactor">
    <cofactor evidence="1">
        <name>heme</name>
        <dbReference type="ChEBI" id="CHEBI:30413"/>
    </cofactor>
</comment>
<evidence type="ECO:0000313" key="9">
    <source>
        <dbReference type="EMBL" id="GAT46345.1"/>
    </source>
</evidence>
<evidence type="ECO:0000256" key="3">
    <source>
        <dbReference type="ARBA" id="ARBA00010617"/>
    </source>
</evidence>
<evidence type="ECO:0000313" key="10">
    <source>
        <dbReference type="Proteomes" id="UP000815677"/>
    </source>
</evidence>
<keyword evidence="8" id="KW-0812">Transmembrane</keyword>
<evidence type="ECO:0000256" key="4">
    <source>
        <dbReference type="ARBA" id="ARBA00022723"/>
    </source>
</evidence>
<evidence type="ECO:0000256" key="6">
    <source>
        <dbReference type="ARBA" id="ARBA00023004"/>
    </source>
</evidence>
<dbReference type="PANTHER" id="PTHR24305:SF187">
    <property type="entry name" value="P450, PUTATIVE (EUROFUNG)-RELATED"/>
    <property type="match status" value="1"/>
</dbReference>
<name>A0ABQ0L5E4_MYCCL</name>